<protein>
    <submittedName>
        <fullName evidence="2">Uncharacterized protein</fullName>
    </submittedName>
</protein>
<keyword evidence="1" id="KW-0812">Transmembrane</keyword>
<name>A0A9Q0LYW3_BLOTA</name>
<evidence type="ECO:0000313" key="3">
    <source>
        <dbReference type="Proteomes" id="UP001142055"/>
    </source>
</evidence>
<accession>A0A9Q0LYW3</accession>
<evidence type="ECO:0000256" key="1">
    <source>
        <dbReference type="SAM" id="Phobius"/>
    </source>
</evidence>
<proteinExistence type="predicted"/>
<reference evidence="2" key="1">
    <citation type="submission" date="2022-12" db="EMBL/GenBank/DDBJ databases">
        <title>Genome assemblies of Blomia tropicalis.</title>
        <authorList>
            <person name="Cui Y."/>
        </authorList>
    </citation>
    <scope>NUCLEOTIDE SEQUENCE</scope>
    <source>
        <tissue evidence="2">Adult mites</tissue>
    </source>
</reference>
<keyword evidence="1" id="KW-0472">Membrane</keyword>
<feature type="transmembrane region" description="Helical" evidence="1">
    <location>
        <begin position="134"/>
        <end position="155"/>
    </location>
</feature>
<evidence type="ECO:0000313" key="2">
    <source>
        <dbReference type="EMBL" id="KAJ6215731.1"/>
    </source>
</evidence>
<dbReference type="Proteomes" id="UP001142055">
    <property type="component" value="Chromosome 4"/>
</dbReference>
<organism evidence="2 3">
    <name type="scientific">Blomia tropicalis</name>
    <name type="common">Mite</name>
    <dbReference type="NCBI Taxonomy" id="40697"/>
    <lineage>
        <taxon>Eukaryota</taxon>
        <taxon>Metazoa</taxon>
        <taxon>Ecdysozoa</taxon>
        <taxon>Arthropoda</taxon>
        <taxon>Chelicerata</taxon>
        <taxon>Arachnida</taxon>
        <taxon>Acari</taxon>
        <taxon>Acariformes</taxon>
        <taxon>Sarcoptiformes</taxon>
        <taxon>Astigmata</taxon>
        <taxon>Glycyphagoidea</taxon>
        <taxon>Echimyopodidae</taxon>
        <taxon>Blomia</taxon>
    </lineage>
</organism>
<comment type="caution">
    <text evidence="2">The sequence shown here is derived from an EMBL/GenBank/DDBJ whole genome shotgun (WGS) entry which is preliminary data.</text>
</comment>
<dbReference type="AlphaFoldDB" id="A0A9Q0LYW3"/>
<sequence length="165" mass="19071">MSEITNSVINEHCVGYTYSDKCQPYQDDNTGINRQHQSIGLADDRFDHNVATNKPNRIENEDKRFMNKQYVNISSKNNNHTHFNEPKDVWNRYTNQTIGAPKSKSISYNKSKKNDQVHMDIIDNSSKMKNGSQILNNIHGGLWWIIIIINIVWTISKCSKSVCHC</sequence>
<keyword evidence="3" id="KW-1185">Reference proteome</keyword>
<dbReference type="EMBL" id="JAPWDV010000004">
    <property type="protein sequence ID" value="KAJ6215731.1"/>
    <property type="molecule type" value="Genomic_DNA"/>
</dbReference>
<keyword evidence="1" id="KW-1133">Transmembrane helix</keyword>
<gene>
    <name evidence="2" type="ORF">RDWZM_010231</name>
</gene>